<gene>
    <name evidence="1" type="ORF">LCGC14_1055590</name>
</gene>
<accession>A0A0F9MS49</accession>
<name>A0A0F9MS49_9ZZZZ</name>
<dbReference type="EMBL" id="LAZR01004441">
    <property type="protein sequence ID" value="KKN08559.1"/>
    <property type="molecule type" value="Genomic_DNA"/>
</dbReference>
<proteinExistence type="predicted"/>
<reference evidence="1" key="1">
    <citation type="journal article" date="2015" name="Nature">
        <title>Complex archaea that bridge the gap between prokaryotes and eukaryotes.</title>
        <authorList>
            <person name="Spang A."/>
            <person name="Saw J.H."/>
            <person name="Jorgensen S.L."/>
            <person name="Zaremba-Niedzwiedzka K."/>
            <person name="Martijn J."/>
            <person name="Lind A.E."/>
            <person name="van Eijk R."/>
            <person name="Schleper C."/>
            <person name="Guy L."/>
            <person name="Ettema T.J."/>
        </authorList>
    </citation>
    <scope>NUCLEOTIDE SEQUENCE</scope>
</reference>
<comment type="caution">
    <text evidence="1">The sequence shown here is derived from an EMBL/GenBank/DDBJ whole genome shotgun (WGS) entry which is preliminary data.</text>
</comment>
<sequence length="45" mass="5010">MTINIIIKIIITQTTVGREIIGINPKKNMNAAMTNRILDFITIPA</sequence>
<organism evidence="1">
    <name type="scientific">marine sediment metagenome</name>
    <dbReference type="NCBI Taxonomy" id="412755"/>
    <lineage>
        <taxon>unclassified sequences</taxon>
        <taxon>metagenomes</taxon>
        <taxon>ecological metagenomes</taxon>
    </lineage>
</organism>
<feature type="non-terminal residue" evidence="1">
    <location>
        <position position="45"/>
    </location>
</feature>
<dbReference type="AlphaFoldDB" id="A0A0F9MS49"/>
<protein>
    <submittedName>
        <fullName evidence="1">Uncharacterized protein</fullName>
    </submittedName>
</protein>
<evidence type="ECO:0000313" key="1">
    <source>
        <dbReference type="EMBL" id="KKN08559.1"/>
    </source>
</evidence>